<dbReference type="InterPro" id="IPR052197">
    <property type="entry name" value="ComplexI_49kDa-like"/>
</dbReference>
<dbReference type="Pfam" id="PF00329">
    <property type="entry name" value="Complex1_30kDa"/>
    <property type="match status" value="1"/>
</dbReference>
<proteinExistence type="predicted"/>
<dbReference type="Pfam" id="PF00374">
    <property type="entry name" value="NiFeSe_Hases"/>
    <property type="match status" value="1"/>
</dbReference>
<dbReference type="Gene3D" id="3.30.460.80">
    <property type="entry name" value="NADH:ubiquinone oxidoreductase, 30kDa subunit"/>
    <property type="match status" value="1"/>
</dbReference>
<keyword evidence="8" id="KW-1185">Reference proteome</keyword>
<dbReference type="SUPFAM" id="SSF56762">
    <property type="entry name" value="HydB/Nqo4-like"/>
    <property type="match status" value="1"/>
</dbReference>
<dbReference type="InterPro" id="IPR001268">
    <property type="entry name" value="NADH_UbQ_OxRdtase_30kDa_su"/>
</dbReference>
<evidence type="ECO:0000313" key="8">
    <source>
        <dbReference type="Proteomes" id="UP001597483"/>
    </source>
</evidence>
<evidence type="ECO:0000256" key="4">
    <source>
        <dbReference type="ARBA" id="ARBA00023027"/>
    </source>
</evidence>
<dbReference type="RefSeq" id="WP_378311258.1">
    <property type="nucleotide sequence ID" value="NZ_JBHUKS010000029.1"/>
</dbReference>
<dbReference type="Gene3D" id="1.10.645.10">
    <property type="entry name" value="Cytochrome-c3 Hydrogenase, chain B"/>
    <property type="match status" value="1"/>
</dbReference>
<dbReference type="Pfam" id="PF00346">
    <property type="entry name" value="Complex1_49kDa"/>
    <property type="match status" value="1"/>
</dbReference>
<keyword evidence="3 7" id="KW-0560">Oxidoreductase</keyword>
<dbReference type="EMBL" id="JBHUKS010000029">
    <property type="protein sequence ID" value="MFD2473072.1"/>
    <property type="molecule type" value="Genomic_DNA"/>
</dbReference>
<feature type="domain" description="NADH-quinone oxidoreductase subunit D" evidence="6">
    <location>
        <begin position="252"/>
        <end position="403"/>
    </location>
</feature>
<reference evidence="8" key="1">
    <citation type="journal article" date="2019" name="Int. J. Syst. Evol. Microbiol.">
        <title>The Global Catalogue of Microorganisms (GCM) 10K type strain sequencing project: providing services to taxonomists for standard genome sequencing and annotation.</title>
        <authorList>
            <consortium name="The Broad Institute Genomics Platform"/>
            <consortium name="The Broad Institute Genome Sequencing Center for Infectious Disease"/>
            <person name="Wu L."/>
            <person name="Ma J."/>
        </authorList>
    </citation>
    <scope>NUCLEOTIDE SEQUENCE [LARGE SCALE GENOMIC DNA]</scope>
    <source>
        <strain evidence="8">CGMCC 4.7641</strain>
    </source>
</reference>
<dbReference type="PANTHER" id="PTHR43485">
    <property type="entry name" value="HYDROGENASE-4 COMPONENT G"/>
    <property type="match status" value="1"/>
</dbReference>
<evidence type="ECO:0000256" key="2">
    <source>
        <dbReference type="ARBA" id="ARBA00022448"/>
    </source>
</evidence>
<evidence type="ECO:0000256" key="3">
    <source>
        <dbReference type="ARBA" id="ARBA00023002"/>
    </source>
</evidence>
<dbReference type="InterPro" id="IPR037232">
    <property type="entry name" value="NADH_quin_OxRdtase_su_C/D-like"/>
</dbReference>
<dbReference type="SUPFAM" id="SSF143243">
    <property type="entry name" value="Nqo5-like"/>
    <property type="match status" value="1"/>
</dbReference>
<accession>A0ABW5HJW8</accession>
<protein>
    <submittedName>
        <fullName evidence="7">NADH-quinone oxidoreductase subunit C</fullName>
        <ecNumber evidence="7">1.6.5.9</ecNumber>
    </submittedName>
</protein>
<evidence type="ECO:0000259" key="5">
    <source>
        <dbReference type="Pfam" id="PF00329"/>
    </source>
</evidence>
<feature type="domain" description="NADH:ubiquinone oxidoreductase 30kDa subunit" evidence="5">
    <location>
        <begin position="5"/>
        <end position="112"/>
    </location>
</feature>
<dbReference type="InterPro" id="IPR029014">
    <property type="entry name" value="NiFe-Hase_large"/>
</dbReference>
<dbReference type="PROSITE" id="PS00542">
    <property type="entry name" value="COMPLEX1_30K"/>
    <property type="match status" value="1"/>
</dbReference>
<evidence type="ECO:0000313" key="7">
    <source>
        <dbReference type="EMBL" id="MFD2473072.1"/>
    </source>
</evidence>
<dbReference type="PANTHER" id="PTHR43485:SF1">
    <property type="entry name" value="FORMATE HYDROGENLYASE SUBUNIT 5-RELATED"/>
    <property type="match status" value="1"/>
</dbReference>
<dbReference type="InterPro" id="IPR020396">
    <property type="entry name" value="NADH_UbQ_OxRdtase_CS"/>
</dbReference>
<keyword evidence="4" id="KW-0520">NAD</keyword>
<dbReference type="GO" id="GO:0050136">
    <property type="term" value="F:NADH dehydrogenase (quinone) (non-electrogenic) activity"/>
    <property type="evidence" value="ECO:0007669"/>
    <property type="project" value="UniProtKB-EC"/>
</dbReference>
<dbReference type="InterPro" id="IPR001501">
    <property type="entry name" value="Ni-dep_hyd_lsu"/>
</dbReference>
<evidence type="ECO:0000256" key="1">
    <source>
        <dbReference type="ARBA" id="ARBA00004202"/>
    </source>
</evidence>
<dbReference type="InterPro" id="IPR001135">
    <property type="entry name" value="NADH_Q_OxRdtase_suD"/>
</dbReference>
<name>A0ABW5HJW8_9PSEU</name>
<sequence>MNVREVAPAELPAAAESLLAEGFRVALVSGHDDGDQLRAVYLFLADGDRRAELQVRLPAADPRLPSLARLSFPAGRFEREMRDLFGIVPDDHPLPRRLVRHFHWPRGWYPMRAGAGAPPEFGEVAGPYPFRAVEGPGVSEIPVGPVHAGMIEPGHFRFSVAGETILNLKARLWFVHKGLEALFAGRTPDAGIELAERISGDTAVGHALAYCLAVEDALGLEVPADAARVRAVLLELERIHNHVADLGALCNDVGHSVLNSHAQTVREKLLRHNEEVTGHRLLRGGVRLGGARLARLPDLAKVRALAADAGEIAALAVEHSVVRDRFAGTAVLSSQQAADLGTLGYVARASGLRRDARYEHPFLDLGEPVRHTRTDGDVLSRFLVRAEEISHSAALVEQLTGSLGASRPVPAGSGSGVGVAEGWRGTIVHRAELAGGVLSRVKVVDPSFFNWPALPVALVDTIVPDFPLANKSFNLSYAGNDL</sequence>
<comment type="subcellular location">
    <subcellularLocation>
        <location evidence="1">Cell membrane</location>
        <topology evidence="1">Peripheral membrane protein</topology>
    </subcellularLocation>
</comment>
<dbReference type="EC" id="1.6.5.9" evidence="7"/>
<gene>
    <name evidence="7" type="ORF">ACFSVL_37130</name>
</gene>
<dbReference type="Proteomes" id="UP001597483">
    <property type="component" value="Unassembled WGS sequence"/>
</dbReference>
<comment type="caution">
    <text evidence="7">The sequence shown here is derived from an EMBL/GenBank/DDBJ whole genome shotgun (WGS) entry which is preliminary data.</text>
</comment>
<keyword evidence="2" id="KW-0813">Transport</keyword>
<organism evidence="7 8">
    <name type="scientific">Amycolatopsis silviterrae</name>
    <dbReference type="NCBI Taxonomy" id="1656914"/>
    <lineage>
        <taxon>Bacteria</taxon>
        <taxon>Bacillati</taxon>
        <taxon>Actinomycetota</taxon>
        <taxon>Actinomycetes</taxon>
        <taxon>Pseudonocardiales</taxon>
        <taxon>Pseudonocardiaceae</taxon>
        <taxon>Amycolatopsis</taxon>
    </lineage>
</organism>
<evidence type="ECO:0000259" key="6">
    <source>
        <dbReference type="Pfam" id="PF00346"/>
    </source>
</evidence>